<name>A0ABR9M9X7_9ACTN</name>
<comment type="caution">
    <text evidence="1">The sequence shown here is derived from an EMBL/GenBank/DDBJ whole genome shotgun (WGS) entry which is preliminary data.</text>
</comment>
<dbReference type="EMBL" id="JADBEK010000001">
    <property type="protein sequence ID" value="MBE1589718.1"/>
    <property type="molecule type" value="Genomic_DNA"/>
</dbReference>
<evidence type="ECO:0000313" key="1">
    <source>
        <dbReference type="EMBL" id="MBE1589718.1"/>
    </source>
</evidence>
<dbReference type="Proteomes" id="UP000633509">
    <property type="component" value="Unassembled WGS sequence"/>
</dbReference>
<accession>A0ABR9M9X7</accession>
<organism evidence="1 2">
    <name type="scientific">Nonomuraea angiospora</name>
    <dbReference type="NCBI Taxonomy" id="46172"/>
    <lineage>
        <taxon>Bacteria</taxon>
        <taxon>Bacillati</taxon>
        <taxon>Actinomycetota</taxon>
        <taxon>Actinomycetes</taxon>
        <taxon>Streptosporangiales</taxon>
        <taxon>Streptosporangiaceae</taxon>
        <taxon>Nonomuraea</taxon>
    </lineage>
</organism>
<protein>
    <submittedName>
        <fullName evidence="1">Transposase YbfD/YdcC</fullName>
    </submittedName>
</protein>
<sequence>MVAAKSNEIPAFTLLLSRLDLTSVVSTADALHTQHEHARQIVAAGGHYLFIVTDNQSALLRRLKALP</sequence>
<keyword evidence="2" id="KW-1185">Reference proteome</keyword>
<proteinExistence type="predicted"/>
<reference evidence="1 2" key="1">
    <citation type="submission" date="2020-10" db="EMBL/GenBank/DDBJ databases">
        <title>Sequencing the genomes of 1000 actinobacteria strains.</title>
        <authorList>
            <person name="Klenk H.-P."/>
        </authorList>
    </citation>
    <scope>NUCLEOTIDE SEQUENCE [LARGE SCALE GENOMIC DNA]</scope>
    <source>
        <strain evidence="1 2">DSM 43173</strain>
    </source>
</reference>
<gene>
    <name evidence="1" type="ORF">H4W80_007976</name>
</gene>
<dbReference type="RefSeq" id="WP_192789711.1">
    <property type="nucleotide sequence ID" value="NZ_JADBEK010000001.1"/>
</dbReference>
<evidence type="ECO:0000313" key="2">
    <source>
        <dbReference type="Proteomes" id="UP000633509"/>
    </source>
</evidence>